<dbReference type="Proteomes" id="UP001178508">
    <property type="component" value="Chromosome 15"/>
</dbReference>
<gene>
    <name evidence="3" type="ORF">XNOV1_A024485</name>
</gene>
<keyword evidence="2" id="KW-0732">Signal</keyword>
<dbReference type="InterPro" id="IPR036572">
    <property type="entry name" value="Doublecortin_dom_sf"/>
</dbReference>
<sequence>MFMLFLSICIDFNVVFVNCFVQNCVSRLCTLNGCPVCGSAELQKNQHCVAAGAEKTKALPYGQMETLPGIKSSRAKTKCLISERHDKEDGFAHTGFREDLEHTARGHMEKHTAKPARTKQQRQVSRTLVLSQQGRAACSIHETKESETEGAEEVPEDRRLKVDLPIDWVEAKTVDEEDESCCASPCKASLRDSDALCLQRSLSAGSRKDHSFSARQGEPVKGTGHRAGAGDRGLKTPAPEEAKERKLCPVLRTLRSRRSRLFKVCDPHGSH</sequence>
<evidence type="ECO:0000313" key="4">
    <source>
        <dbReference type="Proteomes" id="UP001178508"/>
    </source>
</evidence>
<name>A0AAV1GN15_XYRNO</name>
<evidence type="ECO:0000313" key="3">
    <source>
        <dbReference type="EMBL" id="CAJ1073517.1"/>
    </source>
</evidence>
<feature type="region of interest" description="Disordered" evidence="1">
    <location>
        <begin position="207"/>
        <end position="244"/>
    </location>
</feature>
<dbReference type="AlphaFoldDB" id="A0AAV1GN15"/>
<protein>
    <submittedName>
        <fullName evidence="3">Doublecortin domain-containing protein 2C</fullName>
    </submittedName>
</protein>
<dbReference type="EMBL" id="OY660878">
    <property type="protein sequence ID" value="CAJ1073517.1"/>
    <property type="molecule type" value="Genomic_DNA"/>
</dbReference>
<dbReference type="PANTHER" id="PTHR23004:SF11">
    <property type="entry name" value="PROTEIN RPI-1"/>
    <property type="match status" value="1"/>
</dbReference>
<dbReference type="Gene3D" id="3.10.20.230">
    <property type="entry name" value="Doublecortin domain"/>
    <property type="match status" value="1"/>
</dbReference>
<organism evidence="3 4">
    <name type="scientific">Xyrichtys novacula</name>
    <name type="common">Pearly razorfish</name>
    <name type="synonym">Hemipteronotus novacula</name>
    <dbReference type="NCBI Taxonomy" id="13765"/>
    <lineage>
        <taxon>Eukaryota</taxon>
        <taxon>Metazoa</taxon>
        <taxon>Chordata</taxon>
        <taxon>Craniata</taxon>
        <taxon>Vertebrata</taxon>
        <taxon>Euteleostomi</taxon>
        <taxon>Actinopterygii</taxon>
        <taxon>Neopterygii</taxon>
        <taxon>Teleostei</taxon>
        <taxon>Neoteleostei</taxon>
        <taxon>Acanthomorphata</taxon>
        <taxon>Eupercaria</taxon>
        <taxon>Labriformes</taxon>
        <taxon>Labridae</taxon>
        <taxon>Xyrichtys</taxon>
    </lineage>
</organism>
<evidence type="ECO:0000256" key="1">
    <source>
        <dbReference type="SAM" id="MobiDB-lite"/>
    </source>
</evidence>
<dbReference type="SUPFAM" id="SSF89837">
    <property type="entry name" value="Doublecortin (DC)"/>
    <property type="match status" value="1"/>
</dbReference>
<dbReference type="PANTHER" id="PTHR23004">
    <property type="entry name" value="DOUBLECORTIN DOMAIN CONTAINING 2"/>
    <property type="match status" value="1"/>
</dbReference>
<dbReference type="GO" id="GO:0005874">
    <property type="term" value="C:microtubule"/>
    <property type="evidence" value="ECO:0007669"/>
    <property type="project" value="TreeGrafter"/>
</dbReference>
<accession>A0AAV1GN15</accession>
<reference evidence="3" key="1">
    <citation type="submission" date="2023-08" db="EMBL/GenBank/DDBJ databases">
        <authorList>
            <person name="Alioto T."/>
            <person name="Alioto T."/>
            <person name="Gomez Garrido J."/>
        </authorList>
    </citation>
    <scope>NUCLEOTIDE SEQUENCE</scope>
</reference>
<dbReference type="GO" id="GO:0005815">
    <property type="term" value="C:microtubule organizing center"/>
    <property type="evidence" value="ECO:0007669"/>
    <property type="project" value="TreeGrafter"/>
</dbReference>
<feature type="chain" id="PRO_5043695978" evidence="2">
    <location>
        <begin position="20"/>
        <end position="271"/>
    </location>
</feature>
<keyword evidence="4" id="KW-1185">Reference proteome</keyword>
<evidence type="ECO:0000256" key="2">
    <source>
        <dbReference type="SAM" id="SignalP"/>
    </source>
</evidence>
<feature type="compositionally biased region" description="Basic and acidic residues" evidence="1">
    <location>
        <begin position="228"/>
        <end position="244"/>
    </location>
</feature>
<dbReference type="GO" id="GO:0035556">
    <property type="term" value="P:intracellular signal transduction"/>
    <property type="evidence" value="ECO:0007669"/>
    <property type="project" value="InterPro"/>
</dbReference>
<proteinExistence type="predicted"/>
<feature type="region of interest" description="Disordered" evidence="1">
    <location>
        <begin position="135"/>
        <end position="156"/>
    </location>
</feature>
<feature type="signal peptide" evidence="2">
    <location>
        <begin position="1"/>
        <end position="19"/>
    </location>
</feature>